<reference evidence="1 2" key="1">
    <citation type="submission" date="2019-02" db="EMBL/GenBank/DDBJ databases">
        <title>Sequencing the genomes of 1000 actinobacteria strains.</title>
        <authorList>
            <person name="Klenk H.-P."/>
        </authorList>
    </citation>
    <scope>NUCLEOTIDE SEQUENCE [LARGE SCALE GENOMIC DNA]</scope>
    <source>
        <strain evidence="1 2">DSM 17364</strain>
    </source>
</reference>
<sequence>MRYRLEQPAFNQLLRDCDDVVLNLPEHVVGLEDAIADLKIALDDTDCAGTVETCGASVLLPDARATVVRCENVIGAGWGISEAISNGDEQMADDARTNAK</sequence>
<dbReference type="RefSeq" id="WP_130452018.1">
    <property type="nucleotide sequence ID" value="NZ_SHLA01000001.1"/>
</dbReference>
<dbReference type="AlphaFoldDB" id="A0A4Q8AIS6"/>
<proteinExistence type="predicted"/>
<keyword evidence="2" id="KW-1185">Reference proteome</keyword>
<comment type="caution">
    <text evidence="1">The sequence shown here is derived from an EMBL/GenBank/DDBJ whole genome shotgun (WGS) entry which is preliminary data.</text>
</comment>
<gene>
    <name evidence="1" type="ORF">EV380_3319</name>
</gene>
<name>A0A4Q8AIS6_9MICC</name>
<dbReference type="Proteomes" id="UP000292685">
    <property type="component" value="Unassembled WGS sequence"/>
</dbReference>
<organism evidence="1 2">
    <name type="scientific">Zhihengliuella halotolerans</name>
    <dbReference type="NCBI Taxonomy" id="370736"/>
    <lineage>
        <taxon>Bacteria</taxon>
        <taxon>Bacillati</taxon>
        <taxon>Actinomycetota</taxon>
        <taxon>Actinomycetes</taxon>
        <taxon>Micrococcales</taxon>
        <taxon>Micrococcaceae</taxon>
        <taxon>Zhihengliuella</taxon>
    </lineage>
</organism>
<dbReference type="EMBL" id="SHLA01000001">
    <property type="protein sequence ID" value="RZU63695.1"/>
    <property type="molecule type" value="Genomic_DNA"/>
</dbReference>
<evidence type="ECO:0000313" key="2">
    <source>
        <dbReference type="Proteomes" id="UP000292685"/>
    </source>
</evidence>
<accession>A0A4Q8AIS6</accession>
<protein>
    <submittedName>
        <fullName evidence="1">Uncharacterized protein</fullName>
    </submittedName>
</protein>
<evidence type="ECO:0000313" key="1">
    <source>
        <dbReference type="EMBL" id="RZU63695.1"/>
    </source>
</evidence>